<keyword evidence="20" id="KW-1208">Phospholipid metabolism</keyword>
<dbReference type="GO" id="GO:0005886">
    <property type="term" value="C:plasma membrane"/>
    <property type="evidence" value="ECO:0007669"/>
    <property type="project" value="UniProtKB-SubCell"/>
</dbReference>
<dbReference type="PANTHER" id="PTHR34299">
    <property type="entry name" value="DIACYLGLYCEROL KINASE"/>
    <property type="match status" value="1"/>
</dbReference>
<evidence type="ECO:0000256" key="16">
    <source>
        <dbReference type="ARBA" id="ARBA00022989"/>
    </source>
</evidence>
<keyword evidence="6" id="KW-1003">Cell membrane</keyword>
<comment type="similarity">
    <text evidence="3">Belongs to the bacterial diacylglycerol kinase family.</text>
</comment>
<comment type="caution">
    <text evidence="23">The sequence shown here is derived from an EMBL/GenBank/DDBJ whole genome shotgun (WGS) entry which is preliminary data.</text>
</comment>
<dbReference type="PROSITE" id="PS01069">
    <property type="entry name" value="DAGK_PROKAR"/>
    <property type="match status" value="1"/>
</dbReference>
<evidence type="ECO:0000256" key="20">
    <source>
        <dbReference type="ARBA" id="ARBA00023264"/>
    </source>
</evidence>
<keyword evidence="15" id="KW-0460">Magnesium</keyword>
<dbReference type="InterPro" id="IPR000829">
    <property type="entry name" value="DAGK"/>
</dbReference>
<dbReference type="GO" id="GO:0046872">
    <property type="term" value="F:metal ion binding"/>
    <property type="evidence" value="ECO:0007669"/>
    <property type="project" value="UniProtKB-KW"/>
</dbReference>
<reference evidence="23" key="1">
    <citation type="submission" date="2016-10" db="EMBL/GenBank/DDBJ databases">
        <title>Sequence of Gallionella enrichment culture.</title>
        <authorList>
            <person name="Poehlein A."/>
            <person name="Muehling M."/>
            <person name="Daniel R."/>
        </authorList>
    </citation>
    <scope>NUCLEOTIDE SEQUENCE</scope>
</reference>
<dbReference type="GO" id="GO:0004143">
    <property type="term" value="F:ATP-dependent diacylglycerol kinase activity"/>
    <property type="evidence" value="ECO:0007669"/>
    <property type="project" value="UniProtKB-EC"/>
</dbReference>
<evidence type="ECO:0000313" key="23">
    <source>
        <dbReference type="EMBL" id="OIR19573.1"/>
    </source>
</evidence>
<evidence type="ECO:0000256" key="14">
    <source>
        <dbReference type="ARBA" id="ARBA00022840"/>
    </source>
</evidence>
<keyword evidence="8" id="KW-0997">Cell inner membrane</keyword>
<feature type="transmembrane region" description="Helical" evidence="22">
    <location>
        <begin position="38"/>
        <end position="54"/>
    </location>
</feature>
<evidence type="ECO:0000256" key="3">
    <source>
        <dbReference type="ARBA" id="ARBA00005967"/>
    </source>
</evidence>
<organism evidence="23">
    <name type="scientific">mine drainage metagenome</name>
    <dbReference type="NCBI Taxonomy" id="410659"/>
    <lineage>
        <taxon>unclassified sequences</taxon>
        <taxon>metagenomes</taxon>
        <taxon>ecological metagenomes</taxon>
    </lineage>
</organism>
<evidence type="ECO:0000256" key="5">
    <source>
        <dbReference type="ARBA" id="ARBA00017575"/>
    </source>
</evidence>
<comment type="subcellular location">
    <subcellularLocation>
        <location evidence="2">Cell inner membrane</location>
        <topology evidence="2">Multi-pass membrane protein</topology>
    </subcellularLocation>
</comment>
<dbReference type="PANTHER" id="PTHR34299:SF1">
    <property type="entry name" value="DIACYLGLYCEROL KINASE"/>
    <property type="match status" value="1"/>
</dbReference>
<keyword evidence="18 22" id="KW-0472">Membrane</keyword>
<keyword evidence="17" id="KW-0443">Lipid metabolism</keyword>
<keyword evidence="14" id="KW-0067">ATP-binding</keyword>
<keyword evidence="12" id="KW-0547">Nucleotide-binding</keyword>
<keyword evidence="7" id="KW-0444">Lipid biosynthesis</keyword>
<proteinExistence type="inferred from homology"/>
<name>A0A1J5TT47_9ZZZZ</name>
<evidence type="ECO:0000256" key="17">
    <source>
        <dbReference type="ARBA" id="ARBA00023098"/>
    </source>
</evidence>
<keyword evidence="9 23" id="KW-0808">Transferase</keyword>
<evidence type="ECO:0000256" key="9">
    <source>
        <dbReference type="ARBA" id="ARBA00022679"/>
    </source>
</evidence>
<evidence type="ECO:0000256" key="1">
    <source>
        <dbReference type="ARBA" id="ARBA00001946"/>
    </source>
</evidence>
<evidence type="ECO:0000256" key="22">
    <source>
        <dbReference type="SAM" id="Phobius"/>
    </source>
</evidence>
<dbReference type="Gene3D" id="1.10.287.3610">
    <property type="match status" value="1"/>
</dbReference>
<dbReference type="EC" id="2.7.1.107" evidence="4"/>
<gene>
    <name evidence="23" type="primary">dgkA_1</name>
    <name evidence="23" type="ORF">GALL_04540</name>
</gene>
<evidence type="ECO:0000256" key="2">
    <source>
        <dbReference type="ARBA" id="ARBA00004429"/>
    </source>
</evidence>
<dbReference type="GO" id="GO:0006654">
    <property type="term" value="P:phosphatidic acid biosynthetic process"/>
    <property type="evidence" value="ECO:0007669"/>
    <property type="project" value="InterPro"/>
</dbReference>
<dbReference type="EMBL" id="MLJW01000001">
    <property type="protein sequence ID" value="OIR19573.1"/>
    <property type="molecule type" value="Genomic_DNA"/>
</dbReference>
<evidence type="ECO:0000256" key="7">
    <source>
        <dbReference type="ARBA" id="ARBA00022516"/>
    </source>
</evidence>
<accession>A0A1J5TT47</accession>
<dbReference type="InterPro" id="IPR033718">
    <property type="entry name" value="DAGK_prok"/>
</dbReference>
<evidence type="ECO:0000256" key="12">
    <source>
        <dbReference type="ARBA" id="ARBA00022741"/>
    </source>
</evidence>
<keyword evidence="13 23" id="KW-0418">Kinase</keyword>
<protein>
    <recommendedName>
        <fullName evidence="5">Diacylglycerol kinase</fullName>
        <ecNumber evidence="4">2.7.1.107</ecNumber>
    </recommendedName>
    <alternativeName>
        <fullName evidence="21">Diglyceride kinase</fullName>
    </alternativeName>
</protein>
<comment type="cofactor">
    <cofactor evidence="1">
        <name>Mg(2+)</name>
        <dbReference type="ChEBI" id="CHEBI:18420"/>
    </cofactor>
</comment>
<dbReference type="AlphaFoldDB" id="A0A1J5TT47"/>
<dbReference type="GO" id="GO:0005524">
    <property type="term" value="F:ATP binding"/>
    <property type="evidence" value="ECO:0007669"/>
    <property type="project" value="UniProtKB-KW"/>
</dbReference>
<evidence type="ECO:0000256" key="8">
    <source>
        <dbReference type="ARBA" id="ARBA00022519"/>
    </source>
</evidence>
<keyword evidence="11" id="KW-0479">Metal-binding</keyword>
<feature type="transmembrane region" description="Helical" evidence="22">
    <location>
        <begin position="60"/>
        <end position="79"/>
    </location>
</feature>
<evidence type="ECO:0000256" key="18">
    <source>
        <dbReference type="ARBA" id="ARBA00023136"/>
    </source>
</evidence>
<sequence>MESPYKGKTGLVRLWNAFGYSLAGFRAAYKHEDAFRQEVLLAIVMIPLALWLPVSHLGKALMISSVLLVIVIELLNSAIEATVDRISLENHDLAKRAKDIGSSAVLVSLINVLVVWGLVLTA</sequence>
<evidence type="ECO:0000256" key="11">
    <source>
        <dbReference type="ARBA" id="ARBA00022723"/>
    </source>
</evidence>
<dbReference type="CDD" id="cd14264">
    <property type="entry name" value="DAGK_IM"/>
    <property type="match status" value="1"/>
</dbReference>
<evidence type="ECO:0000256" key="19">
    <source>
        <dbReference type="ARBA" id="ARBA00023209"/>
    </source>
</evidence>
<feature type="transmembrane region" description="Helical" evidence="22">
    <location>
        <begin position="100"/>
        <end position="119"/>
    </location>
</feature>
<keyword evidence="10 22" id="KW-0812">Transmembrane</keyword>
<keyword evidence="16 22" id="KW-1133">Transmembrane helix</keyword>
<dbReference type="Pfam" id="PF01219">
    <property type="entry name" value="DAGK_prokar"/>
    <property type="match status" value="1"/>
</dbReference>
<evidence type="ECO:0000256" key="13">
    <source>
        <dbReference type="ARBA" id="ARBA00022777"/>
    </source>
</evidence>
<evidence type="ECO:0000256" key="6">
    <source>
        <dbReference type="ARBA" id="ARBA00022475"/>
    </source>
</evidence>
<evidence type="ECO:0000256" key="10">
    <source>
        <dbReference type="ARBA" id="ARBA00022692"/>
    </source>
</evidence>
<evidence type="ECO:0000256" key="21">
    <source>
        <dbReference type="ARBA" id="ARBA00031546"/>
    </source>
</evidence>
<dbReference type="InterPro" id="IPR036945">
    <property type="entry name" value="DAGK_sf"/>
</dbReference>
<evidence type="ECO:0000256" key="4">
    <source>
        <dbReference type="ARBA" id="ARBA00012133"/>
    </source>
</evidence>
<keyword evidence="19" id="KW-0594">Phospholipid biosynthesis</keyword>
<evidence type="ECO:0000256" key="15">
    <source>
        <dbReference type="ARBA" id="ARBA00022842"/>
    </source>
</evidence>